<protein>
    <submittedName>
        <fullName evidence="1">Uncharacterized protein</fullName>
    </submittedName>
</protein>
<name>E0S562_BUTPB</name>
<dbReference type="AlphaFoldDB" id="E0S562"/>
<keyword evidence="1" id="KW-0614">Plasmid</keyword>
<dbReference type="RefSeq" id="WP_013283192.1">
    <property type="nucleotide sequence ID" value="NC_014390.1"/>
</dbReference>
<evidence type="ECO:0000313" key="2">
    <source>
        <dbReference type="Proteomes" id="UP000001299"/>
    </source>
</evidence>
<sequence>MRLDKEKVRSEKLYSVGFSKELDSYVMSIVVPWTAWYNRYYRITKEEYDFFSTDELDELAERFRQEECSSDRFLKSDKVEENR</sequence>
<reference evidence="1 2" key="1">
    <citation type="journal article" date="2010" name="PLoS ONE">
        <title>The glycobiome of the rumen bacterium Butyrivibrio proteoclasticus B316(T) highlights adaptation to a polysaccharide-rich environment.</title>
        <authorList>
            <person name="Kelly W.J."/>
            <person name="Leahy S.C."/>
            <person name="Altermann E."/>
            <person name="Yeoman C.J."/>
            <person name="Dunne J.C."/>
            <person name="Kong Z."/>
            <person name="Pacheco D.M."/>
            <person name="Li D."/>
            <person name="Noel S.J."/>
            <person name="Moon C.D."/>
            <person name="Cookson A.L."/>
            <person name="Attwood G.T."/>
        </authorList>
    </citation>
    <scope>NUCLEOTIDE SEQUENCE [LARGE SCALE GENOMIC DNA]</scope>
    <source>
        <strain evidence="2">ATCC 51982 / DSM 14932 / B316</strain>
        <plasmid evidence="2">Plasmid pCY186</plasmid>
    </source>
</reference>
<dbReference type="Proteomes" id="UP000001299">
    <property type="component" value="Plasmid pCY186"/>
</dbReference>
<geneLocation type="plasmid" evidence="1 2">
    <name>pCY186</name>
</geneLocation>
<gene>
    <name evidence="1" type="ordered locus">bpr_IV180</name>
</gene>
<dbReference type="eggNOG" id="ENOG5030F72">
    <property type="taxonomic scope" value="Bacteria"/>
</dbReference>
<accession>E0S562</accession>
<dbReference type="EMBL" id="CP001813">
    <property type="protein sequence ID" value="ADL36544.1"/>
    <property type="molecule type" value="Genomic_DNA"/>
</dbReference>
<organism evidence="1 2">
    <name type="scientific">Butyrivibrio proteoclasticus (strain ATCC 51982 / DSM 14932 / B316)</name>
    <name type="common">Clostridium proteoclasticum</name>
    <dbReference type="NCBI Taxonomy" id="515622"/>
    <lineage>
        <taxon>Bacteria</taxon>
        <taxon>Bacillati</taxon>
        <taxon>Bacillota</taxon>
        <taxon>Clostridia</taxon>
        <taxon>Lachnospirales</taxon>
        <taxon>Lachnospiraceae</taxon>
        <taxon>Butyrivibrio</taxon>
    </lineage>
</organism>
<keyword evidence="2" id="KW-1185">Reference proteome</keyword>
<proteinExistence type="predicted"/>
<dbReference type="KEGG" id="bpb:bpr_IV180"/>
<dbReference type="HOGENOM" id="CLU_176834_0_0_9"/>
<evidence type="ECO:0000313" key="1">
    <source>
        <dbReference type="EMBL" id="ADL36544.1"/>
    </source>
</evidence>